<proteinExistence type="predicted"/>
<keyword evidence="2" id="KW-1185">Reference proteome</keyword>
<dbReference type="KEGG" id="aace:A0U92_15385"/>
<dbReference type="AlphaFoldDB" id="A0A1U9KJL8"/>
<dbReference type="OrthoDB" id="7227728at2"/>
<dbReference type="Proteomes" id="UP000188937">
    <property type="component" value="Chromosome"/>
</dbReference>
<evidence type="ECO:0000313" key="1">
    <source>
        <dbReference type="EMBL" id="AQS85919.1"/>
    </source>
</evidence>
<dbReference type="RefSeq" id="WP_077813920.1">
    <property type="nucleotide sequence ID" value="NZ_CP014692.1"/>
</dbReference>
<protein>
    <submittedName>
        <fullName evidence="1">Uncharacterized protein</fullName>
    </submittedName>
</protein>
<evidence type="ECO:0000313" key="2">
    <source>
        <dbReference type="Proteomes" id="UP000188937"/>
    </source>
</evidence>
<name>A0A1U9KJL8_ACEAC</name>
<gene>
    <name evidence="1" type="ORF">A0U92_15385</name>
</gene>
<organism evidence="1 2">
    <name type="scientific">Acetobacter aceti</name>
    <dbReference type="NCBI Taxonomy" id="435"/>
    <lineage>
        <taxon>Bacteria</taxon>
        <taxon>Pseudomonadati</taxon>
        <taxon>Pseudomonadota</taxon>
        <taxon>Alphaproteobacteria</taxon>
        <taxon>Acetobacterales</taxon>
        <taxon>Acetobacteraceae</taxon>
        <taxon>Acetobacter</taxon>
        <taxon>Acetobacter subgen. Acetobacter</taxon>
    </lineage>
</organism>
<dbReference type="EMBL" id="CP014692">
    <property type="protein sequence ID" value="AQS85919.1"/>
    <property type="molecule type" value="Genomic_DNA"/>
</dbReference>
<accession>A0A1U9KJL8</accession>
<sequence length="164" mass="16763">MYIDMSGAISAAELSIQDGSWKPEVAVSSAANASVSSVDRTGAATLIDLSSESSDAIYQTDPVVLLPQGDKYIPVSAGVIINGIPASQVKGAVTFKDGFQLSMTSSSSSFSLYTEAGAVAGSSQTSASFSLGADTTNNEESLIAKLFSSPTKSNSNIHSEQLPA</sequence>
<reference evidence="1 2" key="1">
    <citation type="submission" date="2016-03" db="EMBL/GenBank/DDBJ databases">
        <title>Acetic acid bacteria sequencing.</title>
        <authorList>
            <person name="Brandt J."/>
            <person name="Jakob F."/>
            <person name="Vogel R.F."/>
        </authorList>
    </citation>
    <scope>NUCLEOTIDE SEQUENCE [LARGE SCALE GENOMIC DNA]</scope>
    <source>
        <strain evidence="1 2">TMW2.1153</strain>
    </source>
</reference>